<dbReference type="KEGG" id="epa:110251056"/>
<dbReference type="AlphaFoldDB" id="A0A913Y0X8"/>
<name>A0A913Y0X8_EXADI</name>
<dbReference type="OrthoDB" id="5983459at2759"/>
<dbReference type="RefSeq" id="XP_020913383.1">
    <property type="nucleotide sequence ID" value="XM_021057724.2"/>
</dbReference>
<dbReference type="EnsemblMetazoa" id="XM_021057724.2">
    <property type="protein sequence ID" value="XP_020913383.1"/>
    <property type="gene ID" value="LOC110251056"/>
</dbReference>
<dbReference type="Proteomes" id="UP000887567">
    <property type="component" value="Unplaced"/>
</dbReference>
<dbReference type="OMA" id="NSINAWF"/>
<protein>
    <submittedName>
        <fullName evidence="1">Uncharacterized protein</fullName>
    </submittedName>
</protein>
<proteinExistence type="predicted"/>
<evidence type="ECO:0000313" key="1">
    <source>
        <dbReference type="EnsemblMetazoa" id="XP_020913383.1"/>
    </source>
</evidence>
<evidence type="ECO:0000313" key="2">
    <source>
        <dbReference type="Proteomes" id="UP000887567"/>
    </source>
</evidence>
<sequence>MECGWTPIESPKSLGKLPEFNNKVACYNLNEALPSGANAKEFLVYAFITSMGEGDEFQRGYYEISCKANDGKDLVQYMNVATGPSVSVVNSVNLWFPIPNDAQLRIKLYHSKCDEQKKTSIAGTLAGQDWSDVFVVGYR</sequence>
<reference evidence="1" key="1">
    <citation type="submission" date="2022-11" db="UniProtKB">
        <authorList>
            <consortium name="EnsemblMetazoa"/>
        </authorList>
    </citation>
    <scope>IDENTIFICATION</scope>
</reference>
<organism evidence="1 2">
    <name type="scientific">Exaiptasia diaphana</name>
    <name type="common">Tropical sea anemone</name>
    <name type="synonym">Aiptasia pulchella</name>
    <dbReference type="NCBI Taxonomy" id="2652724"/>
    <lineage>
        <taxon>Eukaryota</taxon>
        <taxon>Metazoa</taxon>
        <taxon>Cnidaria</taxon>
        <taxon>Anthozoa</taxon>
        <taxon>Hexacorallia</taxon>
        <taxon>Actiniaria</taxon>
        <taxon>Aiptasiidae</taxon>
        <taxon>Exaiptasia</taxon>
    </lineage>
</organism>
<accession>A0A913Y0X8</accession>
<keyword evidence="2" id="KW-1185">Reference proteome</keyword>
<dbReference type="GeneID" id="110251056"/>